<evidence type="ECO:0000313" key="2">
    <source>
        <dbReference type="EMBL" id="NSL55994.1"/>
    </source>
</evidence>
<dbReference type="InterPro" id="IPR036866">
    <property type="entry name" value="RibonucZ/Hydroxyglut_hydro"/>
</dbReference>
<feature type="domain" description="Metallo-beta-lactamase" evidence="1">
    <location>
        <begin position="38"/>
        <end position="252"/>
    </location>
</feature>
<keyword evidence="3" id="KW-1185">Reference proteome</keyword>
<dbReference type="SUPFAM" id="SSF56281">
    <property type="entry name" value="Metallo-hydrolase/oxidoreductase"/>
    <property type="match status" value="1"/>
</dbReference>
<dbReference type="Pfam" id="PF21221">
    <property type="entry name" value="B_lactamase-like_C"/>
    <property type="match status" value="1"/>
</dbReference>
<dbReference type="PANTHER" id="PTHR23131">
    <property type="entry name" value="ENDORIBONUCLEASE LACTB2"/>
    <property type="match status" value="1"/>
</dbReference>
<dbReference type="EMBL" id="JABCSC020000003">
    <property type="protein sequence ID" value="NSL55994.1"/>
    <property type="molecule type" value="Genomic_DNA"/>
</dbReference>
<comment type="caution">
    <text evidence="2">The sequence shown here is derived from an EMBL/GenBank/DDBJ whole genome shotgun (WGS) entry which is preliminary data.</text>
</comment>
<evidence type="ECO:0000259" key="1">
    <source>
        <dbReference type="SMART" id="SM00849"/>
    </source>
</evidence>
<sequence length="340" mass="37350">MSRLIEYPFTLAPEAPALLEVAAGVRWLRMALPWSLNHINLWLLDDGEGVALVDTGLGDPPSRGLWTAVLEQLGSPLTKIIATHYHPDHLGNAEWLSAATGAPIWISMAEYLLAHALHAQTSGFDMASQHAHFQRHGLDADRLAKMNARGNIYRRGVPTLPSHYRRLIDGDVLEIGGRGWHAIAGYGHSPEHIALHCAEAGLLISGDMLLPRISTNISVPAAMPEEDSVGRFLSSLERFRPLPADTLVLPAHGLPFRGIPARVDQLAAHHAERDATMLAAMRECRSAAELLPVLFPRELDPHQLMFALGEAIAHLNHLCRQGRAQRIEEAEGLIRYQALD</sequence>
<reference evidence="2 3" key="1">
    <citation type="submission" date="2020-06" db="EMBL/GenBank/DDBJ databases">
        <title>Draft genome of Uliginosibacterium sp. IMCC34675.</title>
        <authorList>
            <person name="Song J."/>
        </authorList>
    </citation>
    <scope>NUCLEOTIDE SEQUENCE [LARGE SCALE GENOMIC DNA]</scope>
    <source>
        <strain evidence="2 3">IMCC34675</strain>
    </source>
</reference>
<dbReference type="Gene3D" id="1.10.10.10">
    <property type="entry name" value="Winged helix-like DNA-binding domain superfamily/Winged helix DNA-binding domain"/>
    <property type="match status" value="1"/>
</dbReference>
<dbReference type="InterPro" id="IPR036388">
    <property type="entry name" value="WH-like_DNA-bd_sf"/>
</dbReference>
<gene>
    <name evidence="2" type="ORF">HJ583_013215</name>
</gene>
<dbReference type="InterPro" id="IPR050662">
    <property type="entry name" value="Sec-metab_biosynth-thioest"/>
</dbReference>
<dbReference type="RefSeq" id="WP_170022353.1">
    <property type="nucleotide sequence ID" value="NZ_JABCSC020000003.1"/>
</dbReference>
<organism evidence="2 3">
    <name type="scientific">Uliginosibacterium aquaticum</name>
    <dbReference type="NCBI Taxonomy" id="2731212"/>
    <lineage>
        <taxon>Bacteria</taxon>
        <taxon>Pseudomonadati</taxon>
        <taxon>Pseudomonadota</taxon>
        <taxon>Betaproteobacteria</taxon>
        <taxon>Rhodocyclales</taxon>
        <taxon>Zoogloeaceae</taxon>
        <taxon>Uliginosibacterium</taxon>
    </lineage>
</organism>
<dbReference type="InterPro" id="IPR048933">
    <property type="entry name" value="B_lactamase-like_C"/>
</dbReference>
<dbReference type="PANTHER" id="PTHR23131:SF4">
    <property type="entry name" value="METALLO-BETA-LACTAMASE SUPERFAMILY POTEIN"/>
    <property type="match status" value="1"/>
</dbReference>
<dbReference type="InterPro" id="IPR001279">
    <property type="entry name" value="Metallo-B-lactamas"/>
</dbReference>
<dbReference type="Gene3D" id="3.60.15.10">
    <property type="entry name" value="Ribonuclease Z/Hydroxyacylglutathione hydrolase-like"/>
    <property type="match status" value="1"/>
</dbReference>
<name>A0ABX2IGX4_9RHOO</name>
<accession>A0ABX2IGX4</accession>
<proteinExistence type="predicted"/>
<evidence type="ECO:0000313" key="3">
    <source>
        <dbReference type="Proteomes" id="UP000778523"/>
    </source>
</evidence>
<protein>
    <submittedName>
        <fullName evidence="2">MBL fold metallo-hydrolase</fullName>
    </submittedName>
</protein>
<dbReference type="SMART" id="SM00849">
    <property type="entry name" value="Lactamase_B"/>
    <property type="match status" value="1"/>
</dbReference>
<dbReference type="Proteomes" id="UP000778523">
    <property type="component" value="Unassembled WGS sequence"/>
</dbReference>
<dbReference type="Pfam" id="PF00753">
    <property type="entry name" value="Lactamase_B"/>
    <property type="match status" value="1"/>
</dbReference>